<reference evidence="2" key="1">
    <citation type="submission" date="2017-08" db="EMBL/GenBank/DDBJ databases">
        <title>Direct submision.</title>
        <authorList>
            <person name="Kim S.-J."/>
            <person name="Rhee S.-K."/>
        </authorList>
    </citation>
    <scope>NUCLEOTIDE SEQUENCE [LARGE SCALE GENOMIC DNA]</scope>
    <source>
        <strain evidence="2">GI5</strain>
    </source>
</reference>
<evidence type="ECO:0000313" key="2">
    <source>
        <dbReference type="Proteomes" id="UP000235116"/>
    </source>
</evidence>
<dbReference type="InterPro" id="IPR010982">
    <property type="entry name" value="Lambda_DNA-bd_dom_sf"/>
</dbReference>
<organism evidence="1 2">
    <name type="scientific">Ketobacter alkanivorans</name>
    <dbReference type="NCBI Taxonomy" id="1917421"/>
    <lineage>
        <taxon>Bacteria</taxon>
        <taxon>Pseudomonadati</taxon>
        <taxon>Pseudomonadota</taxon>
        <taxon>Gammaproteobacteria</taxon>
        <taxon>Pseudomonadales</taxon>
        <taxon>Ketobacteraceae</taxon>
        <taxon>Ketobacter</taxon>
    </lineage>
</organism>
<accession>A0A2K9LMG6</accession>
<proteinExistence type="predicted"/>
<dbReference type="Proteomes" id="UP000235116">
    <property type="component" value="Chromosome"/>
</dbReference>
<protein>
    <recommendedName>
        <fullName evidence="3">HTH cro/C1-type domain-containing protein</fullName>
    </recommendedName>
</protein>
<dbReference type="GO" id="GO:0003677">
    <property type="term" value="F:DNA binding"/>
    <property type="evidence" value="ECO:0007669"/>
    <property type="project" value="InterPro"/>
</dbReference>
<dbReference type="InterPro" id="IPR001387">
    <property type="entry name" value="Cro/C1-type_HTH"/>
</dbReference>
<name>A0A2K9LMG6_9GAMM</name>
<sequence length="138" mass="15958">MFVLNDRWEPTLMGLDRKRFGQALSSERKRLNLQVNDVADACEIKAGTQYLYEQGKRAPNADYLDKLFELGFRPHVLLPNATLANDQCDIQHLREAFIQADQDCRDKEGRLLDLEHRLSRFLDLLTEIQSPSKQAAQK</sequence>
<dbReference type="EMBL" id="CP022684">
    <property type="protein sequence ID" value="AUM13463.1"/>
    <property type="molecule type" value="Genomic_DNA"/>
</dbReference>
<dbReference type="KEGG" id="kak:Kalk_13985"/>
<evidence type="ECO:0000313" key="1">
    <source>
        <dbReference type="EMBL" id="AUM13463.1"/>
    </source>
</evidence>
<dbReference type="OrthoDB" id="3196789at2"/>
<evidence type="ECO:0008006" key="3">
    <source>
        <dbReference type="Google" id="ProtNLM"/>
    </source>
</evidence>
<dbReference type="AlphaFoldDB" id="A0A2K9LMG6"/>
<dbReference type="Gene3D" id="1.10.260.40">
    <property type="entry name" value="lambda repressor-like DNA-binding domains"/>
    <property type="match status" value="1"/>
</dbReference>
<gene>
    <name evidence="1" type="ORF">Kalk_13985</name>
</gene>
<dbReference type="CDD" id="cd00093">
    <property type="entry name" value="HTH_XRE"/>
    <property type="match status" value="1"/>
</dbReference>
<dbReference type="SUPFAM" id="SSF47413">
    <property type="entry name" value="lambda repressor-like DNA-binding domains"/>
    <property type="match status" value="1"/>
</dbReference>
<keyword evidence="2" id="KW-1185">Reference proteome</keyword>